<dbReference type="GO" id="GO:0016020">
    <property type="term" value="C:membrane"/>
    <property type="evidence" value="ECO:0007669"/>
    <property type="project" value="InterPro"/>
</dbReference>
<reference evidence="7 8" key="1">
    <citation type="journal article" date="2011" name="BMC Genomics">
        <title>Insight into cross-talk between intra-amoebal pathogens.</title>
        <authorList>
            <person name="Gimenez G."/>
            <person name="Bertelli C."/>
            <person name="Moliner C."/>
            <person name="Robert C."/>
            <person name="Raoult D."/>
            <person name="Fournier P.E."/>
            <person name="Greub G."/>
        </authorList>
    </citation>
    <scope>NUCLEOTIDE SEQUENCE [LARGE SCALE GENOMIC DNA]</scope>
    <source>
        <strain evidence="7 8">LLAP12</strain>
    </source>
</reference>
<dbReference type="SUPFAM" id="SSF52540">
    <property type="entry name" value="P-loop containing nucleoside triphosphate hydrolases"/>
    <property type="match status" value="2"/>
</dbReference>
<dbReference type="HOGENOM" id="CLU_226934_0_0_6"/>
<dbReference type="PROSITE" id="PS51196">
    <property type="entry name" value="SECA_MOTOR_DEAD"/>
    <property type="match status" value="1"/>
</dbReference>
<dbReference type="eggNOG" id="COG0653">
    <property type="taxonomic scope" value="Bacteria"/>
</dbReference>
<dbReference type="SMART" id="SM00957">
    <property type="entry name" value="SecA_DEAD"/>
    <property type="match status" value="1"/>
</dbReference>
<dbReference type="GO" id="GO:0006886">
    <property type="term" value="P:intracellular protein transport"/>
    <property type="evidence" value="ECO:0007669"/>
    <property type="project" value="InterPro"/>
</dbReference>
<keyword evidence="5" id="KW-1133">Transmembrane helix</keyword>
<gene>
    <name evidence="7" type="ORF">LDG_5927</name>
</gene>
<keyword evidence="3" id="KW-0811">Translocation</keyword>
<evidence type="ECO:0000313" key="7">
    <source>
        <dbReference type="EMBL" id="EHL32042.1"/>
    </source>
</evidence>
<keyword evidence="5" id="KW-0472">Membrane</keyword>
<name>G9EL29_9GAMM</name>
<dbReference type="GO" id="GO:0006605">
    <property type="term" value="P:protein targeting"/>
    <property type="evidence" value="ECO:0007669"/>
    <property type="project" value="InterPro"/>
</dbReference>
<dbReference type="InParanoid" id="G9EL29"/>
<evidence type="ECO:0000256" key="1">
    <source>
        <dbReference type="ARBA" id="ARBA00022475"/>
    </source>
</evidence>
<feature type="domain" description="SecA family profile" evidence="6">
    <location>
        <begin position="1477"/>
        <end position="2069"/>
    </location>
</feature>
<evidence type="ECO:0000256" key="2">
    <source>
        <dbReference type="ARBA" id="ARBA00022927"/>
    </source>
</evidence>
<keyword evidence="8" id="KW-1185">Reference proteome</keyword>
<organism evidence="7 8">
    <name type="scientific">Legionella drancourtii LLAP12</name>
    <dbReference type="NCBI Taxonomy" id="658187"/>
    <lineage>
        <taxon>Bacteria</taxon>
        <taxon>Pseudomonadati</taxon>
        <taxon>Pseudomonadota</taxon>
        <taxon>Gammaproteobacteria</taxon>
        <taxon>Legionellales</taxon>
        <taxon>Legionellaceae</taxon>
        <taxon>Legionella</taxon>
    </lineage>
</organism>
<dbReference type="EMBL" id="JH413807">
    <property type="protein sequence ID" value="EHL32042.1"/>
    <property type="molecule type" value="Genomic_DNA"/>
</dbReference>
<dbReference type="InterPro" id="IPR027417">
    <property type="entry name" value="P-loop_NTPase"/>
</dbReference>
<dbReference type="PANTHER" id="PTHR30612:SF0">
    <property type="entry name" value="CHLOROPLAST PROTEIN-TRANSPORTING ATPASE"/>
    <property type="match status" value="1"/>
</dbReference>
<protein>
    <recommendedName>
        <fullName evidence="6">SecA family profile domain-containing protein</fullName>
    </recommendedName>
</protein>
<dbReference type="Pfam" id="PF07517">
    <property type="entry name" value="SecA_DEAD"/>
    <property type="match status" value="1"/>
</dbReference>
<keyword evidence="2" id="KW-0653">Protein transport</keyword>
<dbReference type="GO" id="GO:0005524">
    <property type="term" value="F:ATP binding"/>
    <property type="evidence" value="ECO:0007669"/>
    <property type="project" value="InterPro"/>
</dbReference>
<accession>G9EL29</accession>
<evidence type="ECO:0000313" key="8">
    <source>
        <dbReference type="Proteomes" id="UP000002770"/>
    </source>
</evidence>
<keyword evidence="2" id="KW-0813">Transport</keyword>
<dbReference type="STRING" id="658187.LDG_5927"/>
<evidence type="ECO:0000256" key="3">
    <source>
        <dbReference type="ARBA" id="ARBA00023010"/>
    </source>
</evidence>
<dbReference type="GO" id="GO:0017038">
    <property type="term" value="P:protein import"/>
    <property type="evidence" value="ECO:0007669"/>
    <property type="project" value="InterPro"/>
</dbReference>
<evidence type="ECO:0000259" key="6">
    <source>
        <dbReference type="PROSITE" id="PS51196"/>
    </source>
</evidence>
<sequence>MTNTTKIPFLFFKEKRRFFFSQSECDYIWSSDESENTGDISFYLLNKLKGWNIYEQKIVEILARPGNLAKTKETEYFWRKKNVKICLETLAELDELGNGLDCARAISTMLNDISLLINQGYTIGINFREVFLVQEGKEPPSHFRPNIDICVTSITEYKKKRELLSYQLGKIIFNEFKPRIAPQPKTLVPSNQAIIYSDNPHYEMWNDYKTPLKDYRYFNSALASFIHFFYQVNYQYFRNISPVFAFTFPVSVGDLIPVFQYYSGMLNSELILIFKGSQYENELERQKVYEELLKLIEQSKCTLMVHVVLITQDNLKANLLDLKPNTQEKPGLFHPLPQDAGYYLSSTKILSSIYRAIQALSVNPERWFDKLESLNKRHQKKPKAQPGAYILATKTSKNVRKSKTLTQGQLKSKVRLAVTHQEAVTQTQTVNEEVQQTQAQKVNVNEEISHSASSSMERGISWNLKTNLDDFCKKLEFFAKKRLPKITENEQLLEQAGYCTQFYLKNHSRRNFYEQLANDQNVRLQIATKLFGHALIERENEPGSFLNVKLPHYSVDNIEEYIANRLIENLENTRDGLPVKNRSIKESFIFGRTLYEVKQLYGNSKNHVPKPLIFSHLSYLSQLQSDDTDINGFQSPLNYLVLLTEDELASVESEQRDALIKLAEALLTLFQPHPPLSQEEILAIEIQFLQLLQFYFPDRTEDITRLEQFISRFEVHNEDNLKILLQIIIGRHKQGLELFFKLLFFLEERSLLDNFYKTHFQYAISISAVERLFEIPIGSIFLKLALKTPIGNATNDWPIFEKFAHHLLLFAAQNNLALDYNELNKLENFWKRIYAKFLSYSGEQEEAQKLLNNLIQQLISKQGLAIAPLSEFETFYIGLEYILDHALEKHALKEQIDEICGISLLPTDAPYVCEWNGFQVICPEMQIHATAINPLTKTYSVSTTQLLNAMTHHKSGDASLKIALFRYLGTQSLREDIAFYRTLYQKITQTEDSTAAYISELLCAYYVINYTGNEYRHDINQKTFSMNFIHFLTDHGLNKTISATQTSTYIKNFFVHLHQIPTDEQNGIQSLWSIWREQRVSAFTIAKTPIPEIFLRKFTSKRLGHFLLTQKENLEKALPALGNDPKIVATLINQWSTELNIPCEHKRLVEQYLKRLYPGLDMKTLLQNTTKIASLLESMSSLSRSNPKSFIYLALDHLMDKNTTVDAFVCLIELIAVEMTKHQGHAEDKMATNFLLTLAKRPQIYQALPQAKILISILLASLLKIKVKDNLELLLNLIETLLALDMDEAQQVFTALMQMVRHNEGVQFLNAHPYLNAVQLRELSKFVQKVQPSSLTMNIMEWLYEKNSYYDLSELNAFLDQKPIDEIQCLLRLAHRTCQLTERDFINELKTLKDKPLNELKKVVQLQKLYPLNAQEILALLATPCLNETIAAFQRQKYQENLQRYHYDPQVIRKQIAHIKLKSHQTDEDSSLSNEEQECLWRDYQLLISYMTEKPIKVEIQGVTKELTINELTDNDFQSLFKTLQIRISKEEDRLHNQLLLIAISAEALYRTTNKFPRSTQLITLLKCLHYPGNLIHEVKTGEGKSIIAAMHGALLCSLGRTVDIVTENNQLAKNALEKFGPFYQYLGISHGENILTAQSAHHEYIANGMNYSTASNLALFRTRMALEKKVLPKNPALVSDEIDAALTTTVQFRLAATLDPLLNNSKTWACIYQYVLQFVKEEEIYLKNHCSQEEDILNLKNYFIIQNPEADFLKFTNKISNELLGVLIESAMIAYNLEENIDYYVVETKELVSKHYYAAPIIASTNRPDPNVSYSEYVQQLLHTLLNNKNPPPTYPFIIEPSTEALIVISAKNFFDYYRLNDGPIVGLTGTAGSLIERAEFYKQHGLVAISYPTFHPDRSEDLGLVTSFGTDAHHKKIIEWIENHKKENVAQPILLITHSPQATEHLRNSLATHTKWKLQCYHGYEDAGKSEENVIYTAGQDHWLTIANQSLARGADIEPQHENGLVVINTCTDLTPSELRQIQGRAARNGKSGQFISIIDAQAIGSPSDSEELLTEAFKAHQHQLSLKQQQERLKMRLLEEARYLMVSEYVLKLRATADKILMRQFGEGNSIVDHEKFTRTLSTLNQRAEKHYAELLDKHKVINDEITQEFLAARIKDQQEMLAQWFAEHKFSNVRFVEPSIPLEFLNSFAPQLQGTTIAQLSAFADIFHRKWKIDGHQQTKQHFENIDELVTLFDPYFKKKCSFKQALGQTLEEKGLINAEQIDVLIVKLKTNLDEMLEYAQSISVVGRFVPVKRIKKFVADYLTMTKTQIQEKKWEQVSLPTIDLSGISTWFSGVSTALTLSSLIVGGPIPFIVNRFIVPTVFGWIKNKLKQQFASSKSLVAQILIGIDDIGNDLPEAIKALTSLSEEKEIKVGLLLDKFGTLAKNKALLLALSNYLKLIKRSEYIPFVQAIPDVLGILETYRDCQPNALLNVDTLMVFIQQASHSELILKTLENSPYKASLERIAQLNPKFITQVSAFSFPEFINLLKVAAHPNFFTLLTKLPPDTTYNQLCQWIEKAPADLSEDSQQAIKELLDYQTNHERIAEENKQELLNLRTTYSLTTEKFKAGLDKLTPQYREQTKAISTQELKSLRNLYFWVKHAAKLLVLLALTAFMIYSAVYLSAPIALTCLILIGWIAFPYIKQQISTWRNALENTVPEAPPLAPNILHSLNKNQTGLSCLNSLAPNQKESKNEKIKSHNHKPTSRIDSEHGFFAPQVAKETSSETKNDEYCARLIF</sequence>
<keyword evidence="5" id="KW-0812">Transmembrane</keyword>
<evidence type="ECO:0000256" key="5">
    <source>
        <dbReference type="SAM" id="Phobius"/>
    </source>
</evidence>
<dbReference type="PANTHER" id="PTHR30612">
    <property type="entry name" value="SECA INNER MEMBRANE COMPONENT OF SEC PROTEIN SECRETION SYSTEM"/>
    <property type="match status" value="1"/>
</dbReference>
<dbReference type="Gene3D" id="3.40.50.300">
    <property type="entry name" value="P-loop containing nucleotide triphosphate hydrolases"/>
    <property type="match status" value="2"/>
</dbReference>
<keyword evidence="1" id="KW-1003">Cell membrane</keyword>
<dbReference type="InterPro" id="IPR011115">
    <property type="entry name" value="SecA_DEAD"/>
</dbReference>
<feature type="transmembrane region" description="Helical" evidence="5">
    <location>
        <begin position="2666"/>
        <end position="2686"/>
    </location>
</feature>
<feature type="region of interest" description="Disordered" evidence="4">
    <location>
        <begin position="2731"/>
        <end position="2752"/>
    </location>
</feature>
<evidence type="ECO:0000256" key="4">
    <source>
        <dbReference type="SAM" id="MobiDB-lite"/>
    </source>
</evidence>
<dbReference type="Proteomes" id="UP000002770">
    <property type="component" value="Unassembled WGS sequence"/>
</dbReference>
<dbReference type="InterPro" id="IPR000185">
    <property type="entry name" value="SecA"/>
</dbReference>
<dbReference type="InterPro" id="IPR014018">
    <property type="entry name" value="SecA_motor_DEAD"/>
</dbReference>
<proteinExistence type="predicted"/>